<name>A0AAN5BXL6_ASPOZ</name>
<sequence length="113" mass="12777">MPGDLKTKIGHGAAKALGIKIPYRDPLGVHADPVTRGESMFSVGTIDTYSYLEPEPTPAEWLKEVCPSWHQVGRYFYNLFPFLSWITRYNLQWLLGDMIAGKSLSTVFDLIDK</sequence>
<proteinExistence type="predicted"/>
<gene>
    <name evidence="1" type="ORF">Aory04_000648100</name>
</gene>
<dbReference type="EMBL" id="BSYA01000070">
    <property type="protein sequence ID" value="GMG30405.1"/>
    <property type="molecule type" value="Genomic_DNA"/>
</dbReference>
<dbReference type="Proteomes" id="UP001165205">
    <property type="component" value="Unassembled WGS sequence"/>
</dbReference>
<evidence type="ECO:0000313" key="2">
    <source>
        <dbReference type="Proteomes" id="UP001165205"/>
    </source>
</evidence>
<dbReference type="AlphaFoldDB" id="A0AAN5BXL6"/>
<organism evidence="1 2">
    <name type="scientific">Aspergillus oryzae</name>
    <name type="common">Yellow koji mold</name>
    <dbReference type="NCBI Taxonomy" id="5062"/>
    <lineage>
        <taxon>Eukaryota</taxon>
        <taxon>Fungi</taxon>
        <taxon>Dikarya</taxon>
        <taxon>Ascomycota</taxon>
        <taxon>Pezizomycotina</taxon>
        <taxon>Eurotiomycetes</taxon>
        <taxon>Eurotiomycetidae</taxon>
        <taxon>Eurotiales</taxon>
        <taxon>Aspergillaceae</taxon>
        <taxon>Aspergillus</taxon>
        <taxon>Aspergillus subgen. Circumdati</taxon>
    </lineage>
</organism>
<protein>
    <submittedName>
        <fullName evidence="1">Unnamed protein product</fullName>
    </submittedName>
</protein>
<accession>A0AAN5BXL6</accession>
<comment type="caution">
    <text evidence="1">The sequence shown here is derived from an EMBL/GenBank/DDBJ whole genome shotgun (WGS) entry which is preliminary data.</text>
</comment>
<evidence type="ECO:0000313" key="1">
    <source>
        <dbReference type="EMBL" id="GMG30405.1"/>
    </source>
</evidence>
<reference evidence="1" key="1">
    <citation type="submission" date="2023-04" db="EMBL/GenBank/DDBJ databases">
        <title>Aspergillus oryzae NBRC 4228.</title>
        <authorList>
            <person name="Ichikawa N."/>
            <person name="Sato H."/>
            <person name="Tonouchi N."/>
        </authorList>
    </citation>
    <scope>NUCLEOTIDE SEQUENCE</scope>
    <source>
        <strain evidence="1">NBRC 4228</strain>
    </source>
</reference>